<evidence type="ECO:0000256" key="8">
    <source>
        <dbReference type="SAM" id="SignalP"/>
    </source>
</evidence>
<comment type="caution">
    <text evidence="10">The sequence shown here is derived from an EMBL/GenBank/DDBJ whole genome shotgun (WGS) entry which is preliminary data.</text>
</comment>
<dbReference type="PRINTS" id="PR00723">
    <property type="entry name" value="SUBTILISIN"/>
</dbReference>
<dbReference type="Proteomes" id="UP001596473">
    <property type="component" value="Unassembled WGS sequence"/>
</dbReference>
<keyword evidence="11" id="KW-1185">Reference proteome</keyword>
<accession>A0ABW2QZ73</accession>
<feature type="signal peptide" evidence="8">
    <location>
        <begin position="1"/>
        <end position="23"/>
    </location>
</feature>
<feature type="active site" description="Charge relay system" evidence="7">
    <location>
        <position position="360"/>
    </location>
</feature>
<feature type="chain" id="PRO_5045732480" evidence="8">
    <location>
        <begin position="24"/>
        <end position="607"/>
    </location>
</feature>
<dbReference type="InterPro" id="IPR002884">
    <property type="entry name" value="P_dom"/>
</dbReference>
<dbReference type="InterPro" id="IPR036852">
    <property type="entry name" value="Peptidase_S8/S53_dom_sf"/>
</dbReference>
<sequence>MKQKTLATAVSLALSLLVLDAYSATPVQDRYYPLTPGDPLLSQQWFLQNTGQNAFSKSGGVPGMDLNLDFTTQRGIRGVGVTIAVIDDGLEIKHPDLAANIKRGSKNFVTGSDDPSPDSPHNAHGTAVAGIAAAVGFNGIGGRGVAPKAGLKGYNWLLNQSFEGFLHSHGKLPGDPPLQAHTDSRVFNQSYGSPSLASNNGDVVSNLQLQLEEQVYEEVTRHSHWGRGAWFVKSAGNDYQAVSVSLDDGSPAYLLPFVRGNDGLPMQDAGLDPTNSNYWNIVVSAMNASGVRSSYSTVGASVLLTAPGGEYGTDSPAMVTTDLTSCESGWNIKGDSSTTLHGGNAIDPNCNYTSRMNGTSSAAPATSGALALVASANPALNWRDIRHILIKTARKVDASQPGVQLSFNGKDGAAQKYLAIPGWQKNAAGYSFHNFYGFGLIDVDRAVEAALSYARPLPALEISDWKQIDANVSIPDASVKGAESSYQQYENSTVEAVQVRLNIDHERAKDLSVELISPSGTRSVILSARTGLVLESKGFTEQRLLSHHFYGEKAKGQWKLRVIDTNGANAPYNVLIPNPRSVETVDQVNNSQDGFLKSWSIRFIGHK</sequence>
<dbReference type="Pfam" id="PF00082">
    <property type="entry name" value="Peptidase_S8"/>
    <property type="match status" value="1"/>
</dbReference>
<feature type="active site" description="Charge relay system" evidence="7">
    <location>
        <position position="87"/>
    </location>
</feature>
<organism evidence="10 11">
    <name type="scientific">Iodobacter arcticus</name>
    <dbReference type="NCBI Taxonomy" id="590593"/>
    <lineage>
        <taxon>Bacteria</taxon>
        <taxon>Pseudomonadati</taxon>
        <taxon>Pseudomonadota</taxon>
        <taxon>Betaproteobacteria</taxon>
        <taxon>Neisseriales</taxon>
        <taxon>Chitinibacteraceae</taxon>
        <taxon>Iodobacter</taxon>
    </lineage>
</organism>
<keyword evidence="2 7" id="KW-0645">Protease</keyword>
<dbReference type="InterPro" id="IPR000209">
    <property type="entry name" value="Peptidase_S8/S53_dom"/>
</dbReference>
<evidence type="ECO:0000313" key="10">
    <source>
        <dbReference type="EMBL" id="MFC7420814.1"/>
    </source>
</evidence>
<evidence type="ECO:0000256" key="2">
    <source>
        <dbReference type="ARBA" id="ARBA00022670"/>
    </source>
</evidence>
<gene>
    <name evidence="10" type="ORF">ACFQNF_13170</name>
</gene>
<dbReference type="CDD" id="cd04059">
    <property type="entry name" value="Peptidases_S8_Protein_convertases_Kexins_Furin-like"/>
    <property type="match status" value="1"/>
</dbReference>
<evidence type="ECO:0000256" key="1">
    <source>
        <dbReference type="ARBA" id="ARBA00005325"/>
    </source>
</evidence>
<comment type="similarity">
    <text evidence="1">Belongs to the peptidase S8 family. Furin subfamily.</text>
</comment>
<dbReference type="PROSITE" id="PS00136">
    <property type="entry name" value="SUBTILASE_ASP"/>
    <property type="match status" value="1"/>
</dbReference>
<keyword evidence="3 8" id="KW-0732">Signal</keyword>
<dbReference type="EMBL" id="JBHTBQ010000027">
    <property type="protein sequence ID" value="MFC7420814.1"/>
    <property type="molecule type" value="Genomic_DNA"/>
</dbReference>
<dbReference type="PROSITE" id="PS00138">
    <property type="entry name" value="SUBTILASE_SER"/>
    <property type="match status" value="1"/>
</dbReference>
<dbReference type="Gene3D" id="2.60.120.260">
    <property type="entry name" value="Galactose-binding domain-like"/>
    <property type="match status" value="1"/>
</dbReference>
<evidence type="ECO:0000256" key="5">
    <source>
        <dbReference type="ARBA" id="ARBA00022825"/>
    </source>
</evidence>
<feature type="domain" description="P/Homo B" evidence="9">
    <location>
        <begin position="463"/>
        <end position="607"/>
    </location>
</feature>
<dbReference type="RefSeq" id="WP_380188409.1">
    <property type="nucleotide sequence ID" value="NZ_JBHTBQ010000027.1"/>
</dbReference>
<dbReference type="SUPFAM" id="SSF49785">
    <property type="entry name" value="Galactose-binding domain-like"/>
    <property type="match status" value="1"/>
</dbReference>
<dbReference type="InterPro" id="IPR008979">
    <property type="entry name" value="Galactose-bd-like_sf"/>
</dbReference>
<reference evidence="11" key="1">
    <citation type="journal article" date="2019" name="Int. J. Syst. Evol. Microbiol.">
        <title>The Global Catalogue of Microorganisms (GCM) 10K type strain sequencing project: providing services to taxonomists for standard genome sequencing and annotation.</title>
        <authorList>
            <consortium name="The Broad Institute Genomics Platform"/>
            <consortium name="The Broad Institute Genome Sequencing Center for Infectious Disease"/>
            <person name="Wu L."/>
            <person name="Ma J."/>
        </authorList>
    </citation>
    <scope>NUCLEOTIDE SEQUENCE [LARGE SCALE GENOMIC DNA]</scope>
    <source>
        <strain evidence="11">CCUG 62945</strain>
    </source>
</reference>
<evidence type="ECO:0000259" key="9">
    <source>
        <dbReference type="PROSITE" id="PS51829"/>
    </source>
</evidence>
<dbReference type="InterPro" id="IPR015500">
    <property type="entry name" value="Peptidase_S8_subtilisin-rel"/>
</dbReference>
<dbReference type="PROSITE" id="PS51829">
    <property type="entry name" value="P_HOMO_B"/>
    <property type="match status" value="1"/>
</dbReference>
<evidence type="ECO:0000256" key="4">
    <source>
        <dbReference type="ARBA" id="ARBA00022801"/>
    </source>
</evidence>
<keyword evidence="6" id="KW-0106">Calcium</keyword>
<dbReference type="InterPro" id="IPR023827">
    <property type="entry name" value="Peptidase_S8_Asp-AS"/>
</dbReference>
<proteinExistence type="inferred from homology"/>
<dbReference type="PANTHER" id="PTHR42884">
    <property type="entry name" value="PROPROTEIN CONVERTASE SUBTILISIN/KEXIN-RELATED"/>
    <property type="match status" value="1"/>
</dbReference>
<name>A0ABW2QZ73_9NEIS</name>
<evidence type="ECO:0000256" key="3">
    <source>
        <dbReference type="ARBA" id="ARBA00022729"/>
    </source>
</evidence>
<dbReference type="PROSITE" id="PS51892">
    <property type="entry name" value="SUBTILASE"/>
    <property type="match status" value="1"/>
</dbReference>
<dbReference type="Pfam" id="PF01483">
    <property type="entry name" value="P_proprotein"/>
    <property type="match status" value="1"/>
</dbReference>
<keyword evidence="5 7" id="KW-0720">Serine protease</keyword>
<keyword evidence="4 7" id="KW-0378">Hydrolase</keyword>
<dbReference type="Gene3D" id="3.40.50.200">
    <property type="entry name" value="Peptidase S8/S53 domain"/>
    <property type="match status" value="1"/>
</dbReference>
<feature type="active site" description="Charge relay system" evidence="7">
    <location>
        <position position="124"/>
    </location>
</feature>
<evidence type="ECO:0000313" key="11">
    <source>
        <dbReference type="Proteomes" id="UP001596473"/>
    </source>
</evidence>
<protein>
    <submittedName>
        <fullName evidence="10">S8 family serine peptidase</fullName>
    </submittedName>
</protein>
<dbReference type="PANTHER" id="PTHR42884:SF14">
    <property type="entry name" value="NEUROENDOCRINE CONVERTASE 1"/>
    <property type="match status" value="1"/>
</dbReference>
<dbReference type="InterPro" id="IPR022398">
    <property type="entry name" value="Peptidase_S8_His-AS"/>
</dbReference>
<evidence type="ECO:0000256" key="7">
    <source>
        <dbReference type="PROSITE-ProRule" id="PRU01240"/>
    </source>
</evidence>
<evidence type="ECO:0000256" key="6">
    <source>
        <dbReference type="ARBA" id="ARBA00022837"/>
    </source>
</evidence>
<dbReference type="SUPFAM" id="SSF52743">
    <property type="entry name" value="Subtilisin-like"/>
    <property type="match status" value="1"/>
</dbReference>
<dbReference type="InterPro" id="IPR023828">
    <property type="entry name" value="Peptidase_S8_Ser-AS"/>
</dbReference>
<dbReference type="PROSITE" id="PS00137">
    <property type="entry name" value="SUBTILASE_HIS"/>
    <property type="match status" value="1"/>
</dbReference>
<dbReference type="InterPro" id="IPR034182">
    <property type="entry name" value="Kexin/furin"/>
</dbReference>